<comment type="caution">
    <text evidence="1">The sequence shown here is derived from an EMBL/GenBank/DDBJ whole genome shotgun (WGS) entry which is preliminary data.</text>
</comment>
<evidence type="ECO:0000313" key="2">
    <source>
        <dbReference type="Proteomes" id="UP000789702"/>
    </source>
</evidence>
<dbReference type="EMBL" id="CAJVPU010024961">
    <property type="protein sequence ID" value="CAG8694372.1"/>
    <property type="molecule type" value="Genomic_DNA"/>
</dbReference>
<proteinExistence type="predicted"/>
<feature type="non-terminal residue" evidence="1">
    <location>
        <position position="1"/>
    </location>
</feature>
<reference evidence="1" key="1">
    <citation type="submission" date="2021-06" db="EMBL/GenBank/DDBJ databases">
        <authorList>
            <person name="Kallberg Y."/>
            <person name="Tangrot J."/>
            <person name="Rosling A."/>
        </authorList>
    </citation>
    <scope>NUCLEOTIDE SEQUENCE</scope>
    <source>
        <strain evidence="1">IL203A</strain>
    </source>
</reference>
<protein>
    <submittedName>
        <fullName evidence="1">9790_t:CDS:1</fullName>
    </submittedName>
</protein>
<evidence type="ECO:0000313" key="1">
    <source>
        <dbReference type="EMBL" id="CAG8694372.1"/>
    </source>
</evidence>
<organism evidence="1 2">
    <name type="scientific">Dentiscutata heterogama</name>
    <dbReference type="NCBI Taxonomy" id="1316150"/>
    <lineage>
        <taxon>Eukaryota</taxon>
        <taxon>Fungi</taxon>
        <taxon>Fungi incertae sedis</taxon>
        <taxon>Mucoromycota</taxon>
        <taxon>Glomeromycotina</taxon>
        <taxon>Glomeromycetes</taxon>
        <taxon>Diversisporales</taxon>
        <taxon>Gigasporaceae</taxon>
        <taxon>Dentiscutata</taxon>
    </lineage>
</organism>
<name>A0ACA9P6B3_9GLOM</name>
<accession>A0ACA9P6B3</accession>
<dbReference type="Proteomes" id="UP000789702">
    <property type="component" value="Unassembled WGS sequence"/>
</dbReference>
<gene>
    <name evidence="1" type="ORF">DHETER_LOCUS11421</name>
</gene>
<sequence>CSRTPRQTSENSPHDAKGVQEQTPKNSSQCQKCPRTNAEGVQEQIPENSSQC</sequence>
<keyword evidence="2" id="KW-1185">Reference proteome</keyword>